<reference evidence="11" key="3">
    <citation type="submission" date="2025-08" db="UniProtKB">
        <authorList>
            <consortium name="Ensembl"/>
        </authorList>
    </citation>
    <scope>IDENTIFICATION</scope>
</reference>
<dbReference type="OMA" id="QMRTNET"/>
<feature type="domain" description="K Homology" evidence="10">
    <location>
        <begin position="133"/>
        <end position="205"/>
    </location>
</feature>
<reference evidence="11" key="4">
    <citation type="submission" date="2025-09" db="UniProtKB">
        <authorList>
            <consortium name="Ensembl"/>
        </authorList>
    </citation>
    <scope>IDENTIFICATION</scope>
</reference>
<sequence length="549" mass="56906">MEYECQYNAGYSIVSNGNEYGLIQAYTAHDYPLENGVTFSAPPPGQLILKVLIPGYAAGAVIGKGGQIIVQLQKDSGAIIKLSKAKDFYPGTQDRVVLIQGTAEGLMKVQNTIIEKVYEFPVPKDLAAIIGDRPKQVKIIVPNTTAGLVIGKAGATIKTIMEESGSKVQLSQKPDGVNVQERVITIKGEKHQLMTASNIIIDKIKDDPQSASCPHISYSGIAGPIANANPTGSPYAAGSAALVDASHPSVAAMLGHYVIPGQQVLQTAMPLSHHPHQSALSSGSVTPAPELTTINHAMTTLANYGYTLGGVNYGTLGVMPSVHPSVHPGIATSVGMISAGSLAGSPIPSATPLLSATALPTESSIPTAVPTAQAISMQSNYLANLANAGYLTTGHPQLLGATSGLGGLTTVSQHPPPAATPTSFSVASTPSTPGLPVSFSPHSTVSILSIEKSSDGQKETIELAIPENLIGAVLGKAGRTLVEYQDVSGAKIQISKKGDYVAGTRNRRVTITGKPPCPQTAQFLITQRVASAQNARAQQGQEPRQSSTN</sequence>
<feature type="region of interest" description="Disordered" evidence="9">
    <location>
        <begin position="409"/>
        <end position="433"/>
    </location>
</feature>
<feature type="compositionally biased region" description="Polar residues" evidence="9">
    <location>
        <begin position="420"/>
        <end position="432"/>
    </location>
</feature>
<dbReference type="InterPro" id="IPR004087">
    <property type="entry name" value="KH_dom"/>
</dbReference>
<dbReference type="GO" id="GO:0000381">
    <property type="term" value="P:regulation of alternative mRNA splicing, via spliceosome"/>
    <property type="evidence" value="ECO:0000318"/>
    <property type="project" value="GO_Central"/>
</dbReference>
<dbReference type="SUPFAM" id="SSF54791">
    <property type="entry name" value="Eukaryotic type KH-domain (KH-domain type I)"/>
    <property type="match status" value="3"/>
</dbReference>
<dbReference type="FunFam" id="3.30.1370.10:FF:000022">
    <property type="entry name" value="RNA-binding protein Nova-1 isoform 1"/>
    <property type="match status" value="1"/>
</dbReference>
<evidence type="ECO:0000256" key="3">
    <source>
        <dbReference type="ARBA" id="ARBA00022737"/>
    </source>
</evidence>
<dbReference type="Pfam" id="PF00013">
    <property type="entry name" value="KH_1"/>
    <property type="match status" value="3"/>
</dbReference>
<reference evidence="11" key="2">
    <citation type="journal article" date="2008" name="Genome Biol.">
        <title>Improved genome assembly and evidence-based global gene model set for the chordate Ciona intestinalis: new insight into intron and operon populations.</title>
        <authorList>
            <person name="Satou Y."/>
            <person name="Mineta K."/>
            <person name="Ogasawara M."/>
            <person name="Sasakura Y."/>
            <person name="Shoguchi E."/>
            <person name="Ueno K."/>
            <person name="Yamada L."/>
            <person name="Matsumoto J."/>
            <person name="Wasserscheid J."/>
            <person name="Dewar K."/>
            <person name="Wiley G.B."/>
            <person name="Macmil S.L."/>
            <person name="Roe B.A."/>
            <person name="Zeller R.W."/>
            <person name="Hastings K.E."/>
            <person name="Lemaire P."/>
            <person name="Lindquist E."/>
            <person name="Endo T."/>
            <person name="Hotta K."/>
            <person name="Inaba K."/>
        </authorList>
    </citation>
    <scope>NUCLEOTIDE SEQUENCE [LARGE SCALE GENOMIC DNA]</scope>
    <source>
        <strain evidence="11">wild type</strain>
    </source>
</reference>
<evidence type="ECO:0000256" key="2">
    <source>
        <dbReference type="ARBA" id="ARBA00022664"/>
    </source>
</evidence>
<evidence type="ECO:0000256" key="6">
    <source>
        <dbReference type="ARBA" id="ARBA00023242"/>
    </source>
</evidence>
<comment type="subunit">
    <text evidence="7">Interacts with PTBP2; the interaction is direct.</text>
</comment>
<dbReference type="CDD" id="cd09031">
    <property type="entry name" value="KH-I_NOVA_rpt3"/>
    <property type="match status" value="1"/>
</dbReference>
<dbReference type="AlphaFoldDB" id="H2XP13"/>
<dbReference type="GO" id="GO:0005737">
    <property type="term" value="C:cytoplasm"/>
    <property type="evidence" value="ECO:0000318"/>
    <property type="project" value="GO_Central"/>
</dbReference>
<dbReference type="GO" id="GO:0003729">
    <property type="term" value="F:mRNA binding"/>
    <property type="evidence" value="ECO:0000318"/>
    <property type="project" value="GO_Central"/>
</dbReference>
<dbReference type="HOGENOM" id="CLU_022670_1_1_1"/>
<dbReference type="InterPro" id="IPR047275">
    <property type="entry name" value="KH-I_NOVA_rpt1"/>
</dbReference>
<dbReference type="GO" id="GO:0005634">
    <property type="term" value="C:nucleus"/>
    <property type="evidence" value="ECO:0000318"/>
    <property type="project" value="GO_Central"/>
</dbReference>
<keyword evidence="4 8" id="KW-0694">RNA-binding</keyword>
<evidence type="ECO:0000313" key="11">
    <source>
        <dbReference type="Ensembl" id="ENSCINP00000031396.1"/>
    </source>
</evidence>
<dbReference type="InterPro" id="IPR036612">
    <property type="entry name" value="KH_dom_type_1_sf"/>
</dbReference>
<dbReference type="SMART" id="SM00322">
    <property type="entry name" value="KH"/>
    <property type="match status" value="3"/>
</dbReference>
<protein>
    <recommendedName>
        <fullName evidence="10">K Homology domain-containing protein</fullName>
    </recommendedName>
</protein>
<comment type="subcellular location">
    <subcellularLocation>
        <location evidence="1">Nucleus</location>
    </subcellularLocation>
</comment>
<reference evidence="12" key="1">
    <citation type="journal article" date="2002" name="Science">
        <title>The draft genome of Ciona intestinalis: insights into chordate and vertebrate origins.</title>
        <authorList>
            <person name="Dehal P."/>
            <person name="Satou Y."/>
            <person name="Campbell R.K."/>
            <person name="Chapman J."/>
            <person name="Degnan B."/>
            <person name="De Tomaso A."/>
            <person name="Davidson B."/>
            <person name="Di Gregorio A."/>
            <person name="Gelpke M."/>
            <person name="Goodstein D.M."/>
            <person name="Harafuji N."/>
            <person name="Hastings K.E."/>
            <person name="Ho I."/>
            <person name="Hotta K."/>
            <person name="Huang W."/>
            <person name="Kawashima T."/>
            <person name="Lemaire P."/>
            <person name="Martinez D."/>
            <person name="Meinertzhagen I.A."/>
            <person name="Necula S."/>
            <person name="Nonaka M."/>
            <person name="Putnam N."/>
            <person name="Rash S."/>
            <person name="Saiga H."/>
            <person name="Satake M."/>
            <person name="Terry A."/>
            <person name="Yamada L."/>
            <person name="Wang H.G."/>
            <person name="Awazu S."/>
            <person name="Azumi K."/>
            <person name="Boore J."/>
            <person name="Branno M."/>
            <person name="Chin-Bow S."/>
            <person name="DeSantis R."/>
            <person name="Doyle S."/>
            <person name="Francino P."/>
            <person name="Keys D.N."/>
            <person name="Haga S."/>
            <person name="Hayashi H."/>
            <person name="Hino K."/>
            <person name="Imai K.S."/>
            <person name="Inaba K."/>
            <person name="Kano S."/>
            <person name="Kobayashi K."/>
            <person name="Kobayashi M."/>
            <person name="Lee B.I."/>
            <person name="Makabe K.W."/>
            <person name="Manohar C."/>
            <person name="Matassi G."/>
            <person name="Medina M."/>
            <person name="Mochizuki Y."/>
            <person name="Mount S."/>
            <person name="Morishita T."/>
            <person name="Miura S."/>
            <person name="Nakayama A."/>
            <person name="Nishizaka S."/>
            <person name="Nomoto H."/>
            <person name="Ohta F."/>
            <person name="Oishi K."/>
            <person name="Rigoutsos I."/>
            <person name="Sano M."/>
            <person name="Sasaki A."/>
            <person name="Sasakura Y."/>
            <person name="Shoguchi E."/>
            <person name="Shin-i T."/>
            <person name="Spagnuolo A."/>
            <person name="Stainier D."/>
            <person name="Suzuki M.M."/>
            <person name="Tassy O."/>
            <person name="Takatori N."/>
            <person name="Tokuoka M."/>
            <person name="Yagi K."/>
            <person name="Yoshizaki F."/>
            <person name="Wada S."/>
            <person name="Zhang C."/>
            <person name="Hyatt P.D."/>
            <person name="Larimer F."/>
            <person name="Detter C."/>
            <person name="Doggett N."/>
            <person name="Glavina T."/>
            <person name="Hawkins T."/>
            <person name="Richardson P."/>
            <person name="Lucas S."/>
            <person name="Kohara Y."/>
            <person name="Levine M."/>
            <person name="Satoh N."/>
            <person name="Rokhsar D.S."/>
        </authorList>
    </citation>
    <scope>NUCLEOTIDE SEQUENCE [LARGE SCALE GENOMIC DNA]</scope>
</reference>
<dbReference type="InterPro" id="IPR004088">
    <property type="entry name" value="KH_dom_type_1"/>
</dbReference>
<dbReference type="FunCoup" id="H2XP13">
    <property type="interactions" value="26"/>
</dbReference>
<feature type="domain" description="K Homology" evidence="10">
    <location>
        <begin position="45"/>
        <end position="118"/>
    </location>
</feature>
<dbReference type="CDD" id="cd22436">
    <property type="entry name" value="KH-I_NOVA_rpt2"/>
    <property type="match status" value="1"/>
</dbReference>
<keyword evidence="5" id="KW-0508">mRNA splicing</keyword>
<evidence type="ECO:0000313" key="12">
    <source>
        <dbReference type="Proteomes" id="UP000008144"/>
    </source>
</evidence>
<name>H2XP13_CIOIN</name>
<dbReference type="STRING" id="7719.ENSCINP00000031396"/>
<dbReference type="InterPro" id="IPR047274">
    <property type="entry name" value="KH-I_NOVA_rpt3"/>
</dbReference>
<evidence type="ECO:0000256" key="7">
    <source>
        <dbReference type="ARBA" id="ARBA00034798"/>
    </source>
</evidence>
<dbReference type="Gene3D" id="3.30.1370.10">
    <property type="entry name" value="K Homology domain, type 1"/>
    <property type="match status" value="3"/>
</dbReference>
<dbReference type="GeneTree" id="ENSGT00940000161740"/>
<evidence type="ECO:0000259" key="10">
    <source>
        <dbReference type="SMART" id="SM00322"/>
    </source>
</evidence>
<dbReference type="InParanoid" id="H2XP13"/>
<dbReference type="PROSITE" id="PS50084">
    <property type="entry name" value="KH_TYPE_1"/>
    <property type="match status" value="3"/>
</dbReference>
<dbReference type="EMBL" id="EAAA01000739">
    <property type="status" value="NOT_ANNOTATED_CDS"/>
    <property type="molecule type" value="Genomic_DNA"/>
</dbReference>
<keyword evidence="6" id="KW-0539">Nucleus</keyword>
<keyword evidence="2" id="KW-0507">mRNA processing</keyword>
<feature type="domain" description="K Homology" evidence="10">
    <location>
        <begin position="457"/>
        <end position="530"/>
    </location>
</feature>
<organism evidence="11 12">
    <name type="scientific">Ciona intestinalis</name>
    <name type="common">Transparent sea squirt</name>
    <name type="synonym">Ascidia intestinalis</name>
    <dbReference type="NCBI Taxonomy" id="7719"/>
    <lineage>
        <taxon>Eukaryota</taxon>
        <taxon>Metazoa</taxon>
        <taxon>Chordata</taxon>
        <taxon>Tunicata</taxon>
        <taxon>Ascidiacea</taxon>
        <taxon>Phlebobranchia</taxon>
        <taxon>Cionidae</taxon>
        <taxon>Ciona</taxon>
    </lineage>
</organism>
<evidence type="ECO:0000256" key="8">
    <source>
        <dbReference type="PROSITE-ProRule" id="PRU00117"/>
    </source>
</evidence>
<proteinExistence type="predicted"/>
<dbReference type="GO" id="GO:0000398">
    <property type="term" value="P:mRNA splicing, via spliceosome"/>
    <property type="evidence" value="ECO:0000318"/>
    <property type="project" value="GO_Central"/>
</dbReference>
<evidence type="ECO:0000256" key="1">
    <source>
        <dbReference type="ARBA" id="ARBA00004123"/>
    </source>
</evidence>
<keyword evidence="12" id="KW-1185">Reference proteome</keyword>
<dbReference type="InterPro" id="IPR047276">
    <property type="entry name" value="KH-I_NOVA_rpt2"/>
</dbReference>
<evidence type="ECO:0000256" key="4">
    <source>
        <dbReference type="ARBA" id="ARBA00022884"/>
    </source>
</evidence>
<dbReference type="PANTHER" id="PTHR10288">
    <property type="entry name" value="KH DOMAIN CONTAINING RNA BINDING PROTEIN"/>
    <property type="match status" value="1"/>
</dbReference>
<evidence type="ECO:0000256" key="5">
    <source>
        <dbReference type="ARBA" id="ARBA00023187"/>
    </source>
</evidence>
<keyword evidence="3" id="KW-0677">Repeat</keyword>
<accession>H2XP13</accession>
<dbReference type="SMR" id="H2XP13"/>
<dbReference type="CDD" id="cd22435">
    <property type="entry name" value="KH-I_NOVA_rpt1"/>
    <property type="match status" value="1"/>
</dbReference>
<dbReference type="Proteomes" id="UP000008144">
    <property type="component" value="Chromosome 11"/>
</dbReference>
<evidence type="ECO:0000256" key="9">
    <source>
        <dbReference type="SAM" id="MobiDB-lite"/>
    </source>
</evidence>
<dbReference type="Ensembl" id="ENSCINT00000030652.1">
    <property type="protein sequence ID" value="ENSCINP00000031396.1"/>
    <property type="gene ID" value="ENSCING00000023247.1"/>
</dbReference>